<dbReference type="Pfam" id="PF04231">
    <property type="entry name" value="Endonuclease_1"/>
    <property type="match status" value="1"/>
</dbReference>
<dbReference type="InterPro" id="IPR007346">
    <property type="entry name" value="Endonuclease-I"/>
</dbReference>
<dbReference type="PANTHER" id="PTHR33607">
    <property type="entry name" value="ENDONUCLEASE-1"/>
    <property type="match status" value="1"/>
</dbReference>
<feature type="chain" id="PRO_5016996113" evidence="4">
    <location>
        <begin position="23"/>
        <end position="247"/>
    </location>
</feature>
<dbReference type="SUPFAM" id="SSF54060">
    <property type="entry name" value="His-Me finger endonucleases"/>
    <property type="match status" value="1"/>
</dbReference>
<evidence type="ECO:0000256" key="2">
    <source>
        <dbReference type="ARBA" id="ARBA00022722"/>
    </source>
</evidence>
<dbReference type="Proteomes" id="UP000254794">
    <property type="component" value="Unassembled WGS sequence"/>
</dbReference>
<gene>
    <name evidence="5" type="primary">endA_4</name>
    <name evidence="5" type="ORF">NCTC13316_03487</name>
</gene>
<organism evidence="5 6">
    <name type="scientific">Legionella busanensis</name>
    <dbReference type="NCBI Taxonomy" id="190655"/>
    <lineage>
        <taxon>Bacteria</taxon>
        <taxon>Pseudomonadati</taxon>
        <taxon>Pseudomonadota</taxon>
        <taxon>Gammaproteobacteria</taxon>
        <taxon>Legionellales</taxon>
        <taxon>Legionellaceae</taxon>
        <taxon>Legionella</taxon>
    </lineage>
</organism>
<dbReference type="OrthoDB" id="9800417at2"/>
<keyword evidence="4" id="KW-0732">Signal</keyword>
<keyword evidence="3 5" id="KW-0378">Hydrolase</keyword>
<dbReference type="RefSeq" id="WP_115332976.1">
    <property type="nucleotide sequence ID" value="NZ_CAAAHP010000008.1"/>
</dbReference>
<protein>
    <submittedName>
        <fullName evidence="5">Putative endonuclease-1</fullName>
        <ecNumber evidence="5">3.1.21.-</ecNumber>
        <ecNumber evidence="5">3.1.21.1</ecNumber>
    </submittedName>
</protein>
<dbReference type="AlphaFoldDB" id="A0A378KIJ0"/>
<evidence type="ECO:0000256" key="4">
    <source>
        <dbReference type="SAM" id="SignalP"/>
    </source>
</evidence>
<name>A0A378KIJ0_9GAMM</name>
<dbReference type="PANTHER" id="PTHR33607:SF2">
    <property type="entry name" value="ENDONUCLEASE-1"/>
    <property type="match status" value="1"/>
</dbReference>
<reference evidence="5 6" key="1">
    <citation type="submission" date="2018-06" db="EMBL/GenBank/DDBJ databases">
        <authorList>
            <consortium name="Pathogen Informatics"/>
            <person name="Doyle S."/>
        </authorList>
    </citation>
    <scope>NUCLEOTIDE SEQUENCE [LARGE SCALE GENOMIC DNA]</scope>
    <source>
        <strain evidence="5 6">NCTC13316</strain>
    </source>
</reference>
<keyword evidence="5" id="KW-0255">Endonuclease</keyword>
<accession>A0A378KIJ0</accession>
<dbReference type="EC" id="3.1.21.-" evidence="5"/>
<evidence type="ECO:0000256" key="1">
    <source>
        <dbReference type="ARBA" id="ARBA00006429"/>
    </source>
</evidence>
<dbReference type="InterPro" id="IPR044925">
    <property type="entry name" value="His-Me_finger_sf"/>
</dbReference>
<feature type="signal peptide" evidence="4">
    <location>
        <begin position="1"/>
        <end position="22"/>
    </location>
</feature>
<sequence length="247" mass="28563">MSAFRQLLTWVCLFLLSYTSLAEPPKTFKQAKKQARIVFALQRETLYCRCKFDAHLRVDLGSCNMQAASGIRRAHVVEWEHMMPAENFGNHFACWREPLCIKKNGKGYKGRKCCEKIDKQFRQAEGELYNLWPAVGLVNSARSNFRYSMLENHTSFYGCPITIDKKLRRVEPADFAKGIVARANLFMAYKYGIELSEAQRNLFIAWDKQFPPNANEKWWAEAVAKIESYTNPYITNHELKTSGPLSK</sequence>
<evidence type="ECO:0000313" key="5">
    <source>
        <dbReference type="EMBL" id="STX81614.1"/>
    </source>
</evidence>
<evidence type="ECO:0000256" key="3">
    <source>
        <dbReference type="ARBA" id="ARBA00022801"/>
    </source>
</evidence>
<proteinExistence type="inferred from homology"/>
<evidence type="ECO:0000313" key="6">
    <source>
        <dbReference type="Proteomes" id="UP000254794"/>
    </source>
</evidence>
<keyword evidence="2" id="KW-0540">Nuclease</keyword>
<dbReference type="EMBL" id="UGOD01000006">
    <property type="protein sequence ID" value="STX81614.1"/>
    <property type="molecule type" value="Genomic_DNA"/>
</dbReference>
<dbReference type="GO" id="GO:0004530">
    <property type="term" value="F:deoxyribonuclease I activity"/>
    <property type="evidence" value="ECO:0007669"/>
    <property type="project" value="UniProtKB-EC"/>
</dbReference>
<dbReference type="EC" id="3.1.21.1" evidence="5"/>
<comment type="similarity">
    <text evidence="1">Belongs to the EndA/NucM nuclease family.</text>
</comment>
<keyword evidence="6" id="KW-1185">Reference proteome</keyword>